<feature type="chain" id="PRO_5027947866" evidence="7">
    <location>
        <begin position="22"/>
        <end position="150"/>
    </location>
</feature>
<gene>
    <name evidence="9" type="primary">QRFP</name>
</gene>
<evidence type="ECO:0000313" key="8">
    <source>
        <dbReference type="Proteomes" id="UP001652622"/>
    </source>
</evidence>
<keyword evidence="7" id="KW-0732">Signal</keyword>
<comment type="similarity">
    <text evidence="2">Belongs to the RFamide neuropeptide family.</text>
</comment>
<evidence type="ECO:0000313" key="9">
    <source>
        <dbReference type="RefSeq" id="XP_034291961.1"/>
    </source>
</evidence>
<evidence type="ECO:0000256" key="7">
    <source>
        <dbReference type="SAM" id="SignalP"/>
    </source>
</evidence>
<dbReference type="InParanoid" id="A0A6P9DI97"/>
<proteinExistence type="inferred from homology"/>
<evidence type="ECO:0000256" key="2">
    <source>
        <dbReference type="ARBA" id="ARBA00005516"/>
    </source>
</evidence>
<protein>
    <submittedName>
        <fullName evidence="9">Orexigenic neuropeptide QRFP</fullName>
    </submittedName>
</protein>
<evidence type="ECO:0000256" key="1">
    <source>
        <dbReference type="ARBA" id="ARBA00004613"/>
    </source>
</evidence>
<dbReference type="Proteomes" id="UP001652622">
    <property type="component" value="Unplaced"/>
</dbReference>
<dbReference type="InterPro" id="IPR024565">
    <property type="entry name" value="P518"/>
</dbReference>
<keyword evidence="3" id="KW-0964">Secreted</keyword>
<organism evidence="8 9">
    <name type="scientific">Pantherophis guttatus</name>
    <name type="common">Corn snake</name>
    <name type="synonym">Elaphe guttata</name>
    <dbReference type="NCBI Taxonomy" id="94885"/>
    <lineage>
        <taxon>Eukaryota</taxon>
        <taxon>Metazoa</taxon>
        <taxon>Chordata</taxon>
        <taxon>Craniata</taxon>
        <taxon>Vertebrata</taxon>
        <taxon>Euteleostomi</taxon>
        <taxon>Lepidosauria</taxon>
        <taxon>Squamata</taxon>
        <taxon>Bifurcata</taxon>
        <taxon>Unidentata</taxon>
        <taxon>Episquamata</taxon>
        <taxon>Toxicofera</taxon>
        <taxon>Serpentes</taxon>
        <taxon>Colubroidea</taxon>
        <taxon>Colubridae</taxon>
        <taxon>Colubrinae</taxon>
        <taxon>Pantherophis</taxon>
    </lineage>
</organism>
<evidence type="ECO:0000256" key="6">
    <source>
        <dbReference type="SAM" id="MobiDB-lite"/>
    </source>
</evidence>
<dbReference type="GO" id="GO:0007218">
    <property type="term" value="P:neuropeptide signaling pathway"/>
    <property type="evidence" value="ECO:0007669"/>
    <property type="project" value="UniProtKB-KW"/>
</dbReference>
<dbReference type="AlphaFoldDB" id="A0A6P9DI97"/>
<dbReference type="GO" id="GO:0031854">
    <property type="term" value="F:orexigenic neuropeptide QRFP receptor binding"/>
    <property type="evidence" value="ECO:0007669"/>
    <property type="project" value="InterPro"/>
</dbReference>
<accession>A0A6P9DI97</accession>
<keyword evidence="8" id="KW-1185">Reference proteome</keyword>
<feature type="region of interest" description="Disordered" evidence="6">
    <location>
        <begin position="24"/>
        <end position="49"/>
    </location>
</feature>
<dbReference type="Pfam" id="PF11109">
    <property type="entry name" value="RFamide_26RFa"/>
    <property type="match status" value="1"/>
</dbReference>
<dbReference type="PANTHER" id="PTHR36476:SF1">
    <property type="entry name" value="OREXIGENIC NEUROPEPTIDE QRFP"/>
    <property type="match status" value="1"/>
</dbReference>
<evidence type="ECO:0000256" key="4">
    <source>
        <dbReference type="ARBA" id="ARBA00022815"/>
    </source>
</evidence>
<reference evidence="9" key="1">
    <citation type="submission" date="2025-08" db="UniProtKB">
        <authorList>
            <consortium name="RefSeq"/>
        </authorList>
    </citation>
    <scope>IDENTIFICATION</scope>
    <source>
        <tissue evidence="9">Blood</tissue>
    </source>
</reference>
<dbReference type="RefSeq" id="XP_034291961.1">
    <property type="nucleotide sequence ID" value="XM_034436070.2"/>
</dbReference>
<dbReference type="PANTHER" id="PTHR36476">
    <property type="entry name" value="OREXIGENIC NEUROPEPTIDE QRFP"/>
    <property type="match status" value="1"/>
</dbReference>
<dbReference type="OMA" id="TGREMSW"/>
<evidence type="ECO:0000256" key="5">
    <source>
        <dbReference type="ARBA" id="ARBA00023320"/>
    </source>
</evidence>
<keyword evidence="4" id="KW-0027">Amidation</keyword>
<dbReference type="GO" id="GO:0005184">
    <property type="term" value="F:neuropeptide hormone activity"/>
    <property type="evidence" value="ECO:0007669"/>
    <property type="project" value="TreeGrafter"/>
</dbReference>
<keyword evidence="5 9" id="KW-0527">Neuropeptide</keyword>
<dbReference type="GeneID" id="117676546"/>
<comment type="subcellular location">
    <subcellularLocation>
        <location evidence="1">Secreted</location>
    </subcellularLocation>
</comment>
<dbReference type="CTD" id="347148"/>
<dbReference type="KEGG" id="pgut:117676546"/>
<feature type="signal peptide" evidence="7">
    <location>
        <begin position="1"/>
        <end position="21"/>
    </location>
</feature>
<sequence>MKFPNHLSCLLLLSFGTSLPAADLQAPKHPGEEFQGLPNEPGFGEDGGVKWRRSPVDLNPLFSIAKELQSFGKEKAGIQFRFGRQDTDENLNAVTDLLKEDGEKEAKNLGTLTERRNGYYDGKIWFGRRKREVLRAKGSFPGAPKLTGSI</sequence>
<evidence type="ECO:0000256" key="3">
    <source>
        <dbReference type="ARBA" id="ARBA00022525"/>
    </source>
</evidence>
<name>A0A6P9DI97_PANGU</name>
<dbReference type="GO" id="GO:0005576">
    <property type="term" value="C:extracellular region"/>
    <property type="evidence" value="ECO:0007669"/>
    <property type="project" value="UniProtKB-SubCell"/>
</dbReference>
<dbReference type="OrthoDB" id="9831857at2759"/>